<sequence>MGAAQPLAVFVGAEQLYLARGGAVRLQAFKALLCVVKDQCRRVQRNRRVGNDARVVPALALGVVHHKHVVCEDAAEAQCAGRFRFGLCGFFNFNIQHGLDPPC</sequence>
<comment type="caution">
    <text evidence="1">The sequence shown here is derived from an EMBL/GenBank/DDBJ whole genome shotgun (WGS) entry which is preliminary data.</text>
</comment>
<protein>
    <submittedName>
        <fullName evidence="1">Uncharacterized protein</fullName>
    </submittedName>
</protein>
<evidence type="ECO:0000313" key="1">
    <source>
        <dbReference type="EMBL" id="MPN38868.1"/>
    </source>
</evidence>
<dbReference type="AlphaFoldDB" id="A0A645HIN0"/>
<reference evidence="1" key="1">
    <citation type="submission" date="2019-08" db="EMBL/GenBank/DDBJ databases">
        <authorList>
            <person name="Kucharzyk K."/>
            <person name="Murdoch R.W."/>
            <person name="Higgins S."/>
            <person name="Loffler F."/>
        </authorList>
    </citation>
    <scope>NUCLEOTIDE SEQUENCE</scope>
</reference>
<organism evidence="1">
    <name type="scientific">bioreactor metagenome</name>
    <dbReference type="NCBI Taxonomy" id="1076179"/>
    <lineage>
        <taxon>unclassified sequences</taxon>
        <taxon>metagenomes</taxon>
        <taxon>ecological metagenomes</taxon>
    </lineage>
</organism>
<proteinExistence type="predicted"/>
<dbReference type="EMBL" id="VSSQ01094356">
    <property type="protein sequence ID" value="MPN38868.1"/>
    <property type="molecule type" value="Genomic_DNA"/>
</dbReference>
<name>A0A645HIN0_9ZZZZ</name>
<gene>
    <name evidence="1" type="ORF">SDC9_186393</name>
</gene>
<accession>A0A645HIN0</accession>